<feature type="transmembrane region" description="Helical" evidence="1">
    <location>
        <begin position="61"/>
        <end position="80"/>
    </location>
</feature>
<evidence type="ECO:0000313" key="3">
    <source>
        <dbReference type="Proteomes" id="UP000219453"/>
    </source>
</evidence>
<comment type="function">
    <text evidence="1">Catalyzes the cleavage of beta-carotene at its central double bond (15,15') to yield two molecules of all-trans-retinal.</text>
</comment>
<accession>A0A285P6T8</accession>
<keyword evidence="2" id="KW-0503">Monooxygenase</keyword>
<feature type="binding site" evidence="1">
    <location>
        <position position="261"/>
    </location>
    <ligand>
        <name>Fe cation</name>
        <dbReference type="ChEBI" id="CHEBI:24875"/>
    </ligand>
</feature>
<organism evidence="2 3">
    <name type="scientific">Natronoarchaeum philippinense</name>
    <dbReference type="NCBI Taxonomy" id="558529"/>
    <lineage>
        <taxon>Archaea</taxon>
        <taxon>Methanobacteriati</taxon>
        <taxon>Methanobacteriota</taxon>
        <taxon>Stenosarchaea group</taxon>
        <taxon>Halobacteria</taxon>
        <taxon>Halobacteriales</taxon>
        <taxon>Natronoarchaeaceae</taxon>
    </lineage>
</organism>
<keyword evidence="1" id="KW-0479">Metal-binding</keyword>
<keyword evidence="1" id="KW-0472">Membrane</keyword>
<feature type="transmembrane region" description="Helical" evidence="1">
    <location>
        <begin position="239"/>
        <end position="263"/>
    </location>
</feature>
<evidence type="ECO:0000313" key="2">
    <source>
        <dbReference type="EMBL" id="SNZ15836.1"/>
    </source>
</evidence>
<dbReference type="NCBIfam" id="TIGR03753">
    <property type="entry name" value="blh_monoox"/>
    <property type="match status" value="1"/>
</dbReference>
<feature type="transmembrane region" description="Helical" evidence="1">
    <location>
        <begin position="154"/>
        <end position="176"/>
    </location>
</feature>
<feature type="transmembrane region" description="Helical" evidence="1">
    <location>
        <begin position="296"/>
        <end position="314"/>
    </location>
</feature>
<dbReference type="HAMAP" id="MF_02093">
    <property type="entry name" value="Beta_carotene_diox"/>
    <property type="match status" value="1"/>
</dbReference>
<dbReference type="GO" id="GO:0016121">
    <property type="term" value="P:carotene catabolic process"/>
    <property type="evidence" value="ECO:0007669"/>
    <property type="project" value="UniProtKB-UniRule"/>
</dbReference>
<keyword evidence="1" id="KW-0223">Dioxygenase</keyword>
<feature type="binding site" evidence="1">
    <location>
        <position position="72"/>
    </location>
    <ligand>
        <name>Fe cation</name>
        <dbReference type="ChEBI" id="CHEBI:24875"/>
    </ligand>
</feature>
<feature type="transmembrane region" description="Helical" evidence="1">
    <location>
        <begin position="92"/>
        <end position="110"/>
    </location>
</feature>
<keyword evidence="1" id="KW-0812">Transmembrane</keyword>
<feature type="transmembrane region" description="Helical" evidence="1">
    <location>
        <begin position="196"/>
        <end position="218"/>
    </location>
</feature>
<dbReference type="GO" id="GO:0003834">
    <property type="term" value="F:beta-carotene 15,15'-dioxygenase activity"/>
    <property type="evidence" value="ECO:0007669"/>
    <property type="project" value="UniProtKB-EC"/>
</dbReference>
<dbReference type="InterPro" id="IPR022270">
    <property type="entry name" value="Blh_diox"/>
</dbReference>
<evidence type="ECO:0000256" key="1">
    <source>
        <dbReference type="HAMAP-Rule" id="MF_02093"/>
    </source>
</evidence>
<dbReference type="Pfam" id="PF15461">
    <property type="entry name" value="BCD"/>
    <property type="match status" value="1"/>
</dbReference>
<keyword evidence="1" id="KW-0408">Iron</keyword>
<proteinExistence type="inferred from homology"/>
<feature type="transmembrane region" description="Helical" evidence="1">
    <location>
        <begin position="29"/>
        <end position="49"/>
    </location>
</feature>
<comment type="similarity">
    <text evidence="1">Belongs to the Brp/Blh beta-carotene diooxygenase family.</text>
</comment>
<dbReference type="GO" id="GO:0005886">
    <property type="term" value="C:plasma membrane"/>
    <property type="evidence" value="ECO:0007669"/>
    <property type="project" value="UniProtKB-SubCell"/>
</dbReference>
<keyword evidence="1" id="KW-1133">Transmembrane helix</keyword>
<dbReference type="GO" id="GO:0004497">
    <property type="term" value="F:monooxygenase activity"/>
    <property type="evidence" value="ECO:0007669"/>
    <property type="project" value="UniProtKB-KW"/>
</dbReference>
<dbReference type="EC" id="1.13.11.63" evidence="1"/>
<keyword evidence="1" id="KW-0560">Oxidoreductase</keyword>
<comment type="catalytic activity">
    <reaction evidence="1">
        <text>all-trans-beta-carotene + O2 = 2 all-trans-retinal</text>
        <dbReference type="Rhea" id="RHEA:32887"/>
        <dbReference type="ChEBI" id="CHEBI:15379"/>
        <dbReference type="ChEBI" id="CHEBI:17579"/>
        <dbReference type="ChEBI" id="CHEBI:17898"/>
        <dbReference type="EC" id="1.13.11.63"/>
    </reaction>
</comment>
<name>A0A285P6T8_NATPI</name>
<protein>
    <recommendedName>
        <fullName evidence="1">Probable beta-carotene 15,15'-dioxygenase</fullName>
        <ecNumber evidence="1">1.13.11.63</ecNumber>
    </recommendedName>
</protein>
<gene>
    <name evidence="2" type="ORF">SAMN06269185_2614</name>
</gene>
<dbReference type="Proteomes" id="UP000219453">
    <property type="component" value="Unassembled WGS sequence"/>
</dbReference>
<dbReference type="GO" id="GO:0010436">
    <property type="term" value="F:carotenoid dioxygenase activity"/>
    <property type="evidence" value="ECO:0007669"/>
    <property type="project" value="UniProtKB-UniRule"/>
</dbReference>
<feature type="binding site" evidence="1">
    <location>
        <position position="265"/>
    </location>
    <ligand>
        <name>Fe cation</name>
        <dbReference type="ChEBI" id="CHEBI:24875"/>
    </ligand>
</feature>
<feature type="binding site" evidence="1">
    <location>
        <position position="129"/>
    </location>
    <ligand>
        <name>Fe cation</name>
        <dbReference type="ChEBI" id="CHEBI:24875"/>
    </ligand>
</feature>
<dbReference type="AlphaFoldDB" id="A0A285P6T8"/>
<comment type="subcellular location">
    <subcellularLocation>
        <location evidence="1">Cell membrane</location>
        <topology evidence="1">Multi-pass membrane protein</topology>
    </subcellularLocation>
</comment>
<keyword evidence="1" id="KW-1003">Cell membrane</keyword>
<reference evidence="2 3" key="1">
    <citation type="submission" date="2017-09" db="EMBL/GenBank/DDBJ databases">
        <authorList>
            <person name="Ehlers B."/>
            <person name="Leendertz F.H."/>
        </authorList>
    </citation>
    <scope>NUCLEOTIDE SEQUENCE [LARGE SCALE GENOMIC DNA]</scope>
    <source>
        <strain evidence="2 3">DSM 27208</strain>
    </source>
</reference>
<comment type="cofactor">
    <cofactor evidence="1">
        <name>Fe(2+)</name>
        <dbReference type="ChEBI" id="CHEBI:29033"/>
    </cofactor>
</comment>
<dbReference type="GO" id="GO:0005506">
    <property type="term" value="F:iron ion binding"/>
    <property type="evidence" value="ECO:0007669"/>
    <property type="project" value="UniProtKB-UniRule"/>
</dbReference>
<dbReference type="EMBL" id="OBEJ01000003">
    <property type="protein sequence ID" value="SNZ15836.1"/>
    <property type="molecule type" value="Genomic_DNA"/>
</dbReference>
<sequence length="371" mass="38733">MGGQNVTEAGCRRPTLADDAVRRSLVRTVVVPSWVAVALVLGADIVAPLGSLSLALQLVPLAASLVVLGVPHGAVDHLALPRAAGRRPGWRSLARVGGLYLLVGSAYAAVWVVTPIFAAVSFLVLTWVHWGQGDLYSLVALVDAEHLRSRRQRALAVTVRGGVPMVVPLLAFPGWYRRVVAAMAAPFGAVEIPAWPFSPAFRSALGIALAVVTIAALADGYRRTGATTGWRIDAGETALLWAYFWTVPPLLSIGVYFCLWHSLRHVGRLAALDPAGAAALSSGASVRALGRVGRDAAPLTVVSLAVLAASYVVVAPGSEPLSSLGLYLAFIAALTLPHTIVVFALDRRQGLWNPTSVGGGGASPTYEVGDS</sequence>
<keyword evidence="3" id="KW-1185">Reference proteome</keyword>
<feature type="transmembrane region" description="Helical" evidence="1">
    <location>
        <begin position="326"/>
        <end position="345"/>
    </location>
</feature>